<accession>A0ABP8JHF1</accession>
<comment type="caution">
    <text evidence="4">The sequence shown here is derived from an EMBL/GenBank/DDBJ whole genome shotgun (WGS) entry which is preliminary data.</text>
</comment>
<dbReference type="InterPro" id="IPR046373">
    <property type="entry name" value="Acyl-CoA_Oxase/DH_mid-dom_sf"/>
</dbReference>
<keyword evidence="5" id="KW-1185">Reference proteome</keyword>
<evidence type="ECO:0000313" key="5">
    <source>
        <dbReference type="Proteomes" id="UP001500642"/>
    </source>
</evidence>
<dbReference type="RefSeq" id="WP_247618506.1">
    <property type="nucleotide sequence ID" value="NZ_BAABGL010000011.1"/>
</dbReference>
<dbReference type="InterPro" id="IPR050741">
    <property type="entry name" value="Acyl-CoA_dehydrogenase"/>
</dbReference>
<feature type="region of interest" description="Disordered" evidence="2">
    <location>
        <begin position="330"/>
        <end position="349"/>
    </location>
</feature>
<evidence type="ECO:0000256" key="2">
    <source>
        <dbReference type="SAM" id="MobiDB-lite"/>
    </source>
</evidence>
<evidence type="ECO:0000259" key="3">
    <source>
        <dbReference type="Pfam" id="PF02770"/>
    </source>
</evidence>
<sequence>MTAHPTDSTARGELATRLRTLTLPLPGRGGTIRRWEHLARLTAEDIVTGRLIEAHADAIAITTDLGASGLVTADSHWGVWAAEPPRPLLTASESSGQPSGWVLHGTKPWCSGASLCTHALVTATTRERTPDSPAEVALFAVDLWQTGVRAVPGTWPAVGMAASDSGWVEFDDVPARRLGGHADYLERPGFWHGGVGVAACWFGGARAVAAPLFERAARANASPLVRAHAGAVAAELAAGWSLLEHTAAFVDADPDDERGLLMARALTVRTRIDRMAAGVIDRVGRALGAGPLCSDGEHAQRVADLGVYIRQTHAEADEATIAAEVRAHAERAGAAGTSTGTGPGNGPGTADVDVVAAAHWDTLIGFDSTPLRGTDD</sequence>
<dbReference type="PANTHER" id="PTHR48083:SF37">
    <property type="entry name" value="DEHYDROGENASE, PUTATIVE-RELATED"/>
    <property type="match status" value="1"/>
</dbReference>
<dbReference type="InterPro" id="IPR006091">
    <property type="entry name" value="Acyl-CoA_Oxase/DH_mid-dom"/>
</dbReference>
<dbReference type="Gene3D" id="2.40.110.10">
    <property type="entry name" value="Butyryl-CoA Dehydrogenase, subunit A, domain 2"/>
    <property type="match status" value="1"/>
</dbReference>
<gene>
    <name evidence="4" type="ORF">GCM10023167_17790</name>
</gene>
<dbReference type="SUPFAM" id="SSF56645">
    <property type="entry name" value="Acyl-CoA dehydrogenase NM domain-like"/>
    <property type="match status" value="1"/>
</dbReference>
<organism evidence="4 5">
    <name type="scientific">Brevibacterium pityocampae</name>
    <dbReference type="NCBI Taxonomy" id="506594"/>
    <lineage>
        <taxon>Bacteria</taxon>
        <taxon>Bacillati</taxon>
        <taxon>Actinomycetota</taxon>
        <taxon>Actinomycetes</taxon>
        <taxon>Micrococcales</taxon>
        <taxon>Brevibacteriaceae</taxon>
        <taxon>Brevibacterium</taxon>
    </lineage>
</organism>
<dbReference type="PANTHER" id="PTHR48083">
    <property type="entry name" value="MEDIUM-CHAIN SPECIFIC ACYL-COA DEHYDROGENASE, MITOCHONDRIAL-RELATED"/>
    <property type="match status" value="1"/>
</dbReference>
<dbReference type="EMBL" id="BAABGL010000011">
    <property type="protein sequence ID" value="GAA4390886.1"/>
    <property type="molecule type" value="Genomic_DNA"/>
</dbReference>
<reference evidence="5" key="1">
    <citation type="journal article" date="2019" name="Int. J. Syst. Evol. Microbiol.">
        <title>The Global Catalogue of Microorganisms (GCM) 10K type strain sequencing project: providing services to taxonomists for standard genome sequencing and annotation.</title>
        <authorList>
            <consortium name="The Broad Institute Genomics Platform"/>
            <consortium name="The Broad Institute Genome Sequencing Center for Infectious Disease"/>
            <person name="Wu L."/>
            <person name="Ma J."/>
        </authorList>
    </citation>
    <scope>NUCLEOTIDE SEQUENCE [LARGE SCALE GENOMIC DNA]</scope>
    <source>
        <strain evidence="5">JCM 17808</strain>
    </source>
</reference>
<protein>
    <submittedName>
        <fullName evidence="4">Acyl-CoA dehydrogenase</fullName>
    </submittedName>
</protein>
<evidence type="ECO:0000313" key="4">
    <source>
        <dbReference type="EMBL" id="GAA4390886.1"/>
    </source>
</evidence>
<evidence type="ECO:0000256" key="1">
    <source>
        <dbReference type="ARBA" id="ARBA00023002"/>
    </source>
</evidence>
<proteinExistence type="predicted"/>
<name>A0ABP8JHF1_9MICO</name>
<dbReference type="Proteomes" id="UP001500642">
    <property type="component" value="Unassembled WGS sequence"/>
</dbReference>
<keyword evidence="1" id="KW-0560">Oxidoreductase</keyword>
<feature type="domain" description="Acyl-CoA oxidase/dehydrogenase middle" evidence="3">
    <location>
        <begin position="95"/>
        <end position="173"/>
    </location>
</feature>
<dbReference type="InterPro" id="IPR009100">
    <property type="entry name" value="AcylCoA_DH/oxidase_NM_dom_sf"/>
</dbReference>
<dbReference type="Pfam" id="PF02770">
    <property type="entry name" value="Acyl-CoA_dh_M"/>
    <property type="match status" value="1"/>
</dbReference>